<gene>
    <name evidence="15" type="ORF">M9Y10_041413</name>
</gene>
<dbReference type="SMART" id="SM00563">
    <property type="entry name" value="PlsC"/>
    <property type="match status" value="1"/>
</dbReference>
<evidence type="ECO:0000256" key="13">
    <source>
        <dbReference type="SAM" id="Phobius"/>
    </source>
</evidence>
<dbReference type="Pfam" id="PF01553">
    <property type="entry name" value="Acyltransferase"/>
    <property type="match status" value="1"/>
</dbReference>
<feature type="domain" description="Phospholipid/glycerol acyltransferase" evidence="14">
    <location>
        <begin position="122"/>
        <end position="229"/>
    </location>
</feature>
<evidence type="ECO:0000256" key="8">
    <source>
        <dbReference type="ARBA" id="ARBA00023098"/>
    </source>
</evidence>
<accession>A0ABR2K4I4</accession>
<sequence>MLWESTPRYSEKYTHQTKLSSVTDEEFKENTIPWVATWKDRIIQLTFFIVFLGWLRLILLLAVTLIYVTIMSPVLIFYKRPSIIKRLYKPGVFVTRIYFRFLFFFLGCFVIKKKGKLDPNARCIIFNHHTLIDGLLIYMFQPFQVIGIEKLGRDPIIGQILTASGSIFVDRSKHEGLSKVITNYLSEKRDKPLAIASEGRTEKGLFMLAFRTGAFIADAPIQPVTLRFKNFLPYGRTGIIWTYAQPYEWLIRVLSMPACIVEIDFLPVLQGPEFYSKSPAEKANYTNLVMANHLGTLASDRSTRFYYHDQNKPNNQPQTPHAN</sequence>
<dbReference type="PANTHER" id="PTHR23063:SF52">
    <property type="entry name" value="LYSOPHOSPHATIDYLCHOLINE ACYLTRANSFERASE"/>
    <property type="match status" value="1"/>
</dbReference>
<evidence type="ECO:0000256" key="12">
    <source>
        <dbReference type="ARBA" id="ARBA00023315"/>
    </source>
</evidence>
<evidence type="ECO:0000313" key="16">
    <source>
        <dbReference type="Proteomes" id="UP001470230"/>
    </source>
</evidence>
<dbReference type="CDD" id="cd07991">
    <property type="entry name" value="LPLAT_LPCAT1-like"/>
    <property type="match status" value="1"/>
</dbReference>
<keyword evidence="11" id="KW-1208">Phospholipid metabolism</keyword>
<evidence type="ECO:0000256" key="5">
    <source>
        <dbReference type="ARBA" id="ARBA00022679"/>
    </source>
</evidence>
<name>A0ABR2K4I4_9EUKA</name>
<evidence type="ECO:0000256" key="10">
    <source>
        <dbReference type="ARBA" id="ARBA00023209"/>
    </source>
</evidence>
<evidence type="ECO:0000256" key="2">
    <source>
        <dbReference type="ARBA" id="ARBA00005189"/>
    </source>
</evidence>
<comment type="similarity">
    <text evidence="3">Belongs to the 1-acyl-sn-glycerol-3-phosphate acyltransferase family.</text>
</comment>
<evidence type="ECO:0000256" key="9">
    <source>
        <dbReference type="ARBA" id="ARBA00023136"/>
    </source>
</evidence>
<keyword evidence="7 13" id="KW-1133">Transmembrane helix</keyword>
<keyword evidence="5" id="KW-0808">Transferase</keyword>
<proteinExistence type="inferred from homology"/>
<keyword evidence="10" id="KW-0594">Phospholipid biosynthesis</keyword>
<evidence type="ECO:0000256" key="6">
    <source>
        <dbReference type="ARBA" id="ARBA00022692"/>
    </source>
</evidence>
<dbReference type="Proteomes" id="UP001470230">
    <property type="component" value="Unassembled WGS sequence"/>
</dbReference>
<organism evidence="15 16">
    <name type="scientific">Tritrichomonas musculus</name>
    <dbReference type="NCBI Taxonomy" id="1915356"/>
    <lineage>
        <taxon>Eukaryota</taxon>
        <taxon>Metamonada</taxon>
        <taxon>Parabasalia</taxon>
        <taxon>Tritrichomonadida</taxon>
        <taxon>Tritrichomonadidae</taxon>
        <taxon>Tritrichomonas</taxon>
    </lineage>
</organism>
<dbReference type="EMBL" id="JAPFFF010000007">
    <property type="protein sequence ID" value="KAK8885954.1"/>
    <property type="molecule type" value="Genomic_DNA"/>
</dbReference>
<keyword evidence="16" id="KW-1185">Reference proteome</keyword>
<evidence type="ECO:0000313" key="15">
    <source>
        <dbReference type="EMBL" id="KAK8885954.1"/>
    </source>
</evidence>
<comment type="caution">
    <text evidence="15">The sequence shown here is derived from an EMBL/GenBank/DDBJ whole genome shotgun (WGS) entry which is preliminary data.</text>
</comment>
<comment type="subcellular location">
    <subcellularLocation>
        <location evidence="1">Membrane</location>
    </subcellularLocation>
</comment>
<keyword evidence="6 13" id="KW-0812">Transmembrane</keyword>
<dbReference type="PANTHER" id="PTHR23063">
    <property type="entry name" value="PHOSPHOLIPID ACYLTRANSFERASE"/>
    <property type="match status" value="1"/>
</dbReference>
<keyword evidence="12 15" id="KW-0012">Acyltransferase</keyword>
<feature type="transmembrane region" description="Helical" evidence="13">
    <location>
        <begin position="90"/>
        <end position="111"/>
    </location>
</feature>
<protein>
    <submittedName>
        <fullName evidence="15">Lysophosphatidylcholine acyltransferase 2</fullName>
    </submittedName>
</protein>
<dbReference type="SUPFAM" id="SSF69593">
    <property type="entry name" value="Glycerol-3-phosphate (1)-acyltransferase"/>
    <property type="match status" value="1"/>
</dbReference>
<reference evidence="15 16" key="1">
    <citation type="submission" date="2024-04" db="EMBL/GenBank/DDBJ databases">
        <title>Tritrichomonas musculus Genome.</title>
        <authorList>
            <person name="Alves-Ferreira E."/>
            <person name="Grigg M."/>
            <person name="Lorenzi H."/>
            <person name="Galac M."/>
        </authorList>
    </citation>
    <scope>NUCLEOTIDE SEQUENCE [LARGE SCALE GENOMIC DNA]</scope>
    <source>
        <strain evidence="15 16">EAF2021</strain>
    </source>
</reference>
<dbReference type="InterPro" id="IPR045252">
    <property type="entry name" value="LPCAT1-like"/>
</dbReference>
<evidence type="ECO:0000256" key="7">
    <source>
        <dbReference type="ARBA" id="ARBA00022989"/>
    </source>
</evidence>
<keyword evidence="8" id="KW-0443">Lipid metabolism</keyword>
<evidence type="ECO:0000256" key="11">
    <source>
        <dbReference type="ARBA" id="ARBA00023264"/>
    </source>
</evidence>
<keyword evidence="4" id="KW-0444">Lipid biosynthesis</keyword>
<feature type="transmembrane region" description="Helical" evidence="13">
    <location>
        <begin position="47"/>
        <end position="70"/>
    </location>
</feature>
<evidence type="ECO:0000256" key="1">
    <source>
        <dbReference type="ARBA" id="ARBA00004370"/>
    </source>
</evidence>
<keyword evidence="9 13" id="KW-0472">Membrane</keyword>
<dbReference type="GO" id="GO:0016746">
    <property type="term" value="F:acyltransferase activity"/>
    <property type="evidence" value="ECO:0007669"/>
    <property type="project" value="UniProtKB-KW"/>
</dbReference>
<evidence type="ECO:0000256" key="4">
    <source>
        <dbReference type="ARBA" id="ARBA00022516"/>
    </source>
</evidence>
<evidence type="ECO:0000256" key="3">
    <source>
        <dbReference type="ARBA" id="ARBA00008655"/>
    </source>
</evidence>
<evidence type="ECO:0000259" key="14">
    <source>
        <dbReference type="SMART" id="SM00563"/>
    </source>
</evidence>
<dbReference type="InterPro" id="IPR002123">
    <property type="entry name" value="Plipid/glycerol_acylTrfase"/>
</dbReference>
<comment type="pathway">
    <text evidence="2">Lipid metabolism.</text>
</comment>